<dbReference type="AlphaFoldDB" id="A0A1R1PQK4"/>
<accession>A0A1R1PQK4</accession>
<gene>
    <name evidence="2" type="ORF">AX774_g3235</name>
</gene>
<reference evidence="3" key="1">
    <citation type="submission" date="2017-01" db="EMBL/GenBank/DDBJ databases">
        <authorList>
            <person name="Wang Y."/>
            <person name="White M."/>
            <person name="Kvist S."/>
            <person name="Moncalvo J.-M."/>
        </authorList>
    </citation>
    <scope>NUCLEOTIDE SEQUENCE [LARGE SCALE GENOMIC DNA]</scope>
    <source>
        <strain evidence="3">COL-18-3</strain>
    </source>
</reference>
<protein>
    <submittedName>
        <fullName evidence="2">Uncharacterized protein</fullName>
    </submittedName>
</protein>
<organism evidence="2 3">
    <name type="scientific">Zancudomyces culisetae</name>
    <name type="common">Gut fungus</name>
    <name type="synonym">Smittium culisetae</name>
    <dbReference type="NCBI Taxonomy" id="1213189"/>
    <lineage>
        <taxon>Eukaryota</taxon>
        <taxon>Fungi</taxon>
        <taxon>Fungi incertae sedis</taxon>
        <taxon>Zoopagomycota</taxon>
        <taxon>Kickxellomycotina</taxon>
        <taxon>Harpellomycetes</taxon>
        <taxon>Harpellales</taxon>
        <taxon>Legeriomycetaceae</taxon>
        <taxon>Zancudomyces</taxon>
    </lineage>
</organism>
<evidence type="ECO:0000256" key="1">
    <source>
        <dbReference type="SAM" id="Phobius"/>
    </source>
</evidence>
<keyword evidence="1" id="KW-0472">Membrane</keyword>
<evidence type="ECO:0000313" key="2">
    <source>
        <dbReference type="EMBL" id="OMH83265.1"/>
    </source>
</evidence>
<keyword evidence="1" id="KW-1133">Transmembrane helix</keyword>
<dbReference type="EMBL" id="LSSK01000465">
    <property type="protein sequence ID" value="OMH83265.1"/>
    <property type="molecule type" value="Genomic_DNA"/>
</dbReference>
<feature type="transmembrane region" description="Helical" evidence="1">
    <location>
        <begin position="21"/>
        <end position="46"/>
    </location>
</feature>
<sequence length="159" mass="17750">MIGRVRNPFPQTPEKTSPVSLQLSGVSSIPLSMSALLSILFMSLIFSKCSSFSVYSVLSVSSKLVAVSKSLTFFEYLILSLSLSFVLVYDRLCFLGLVRILCTVFDFFDWDTVFSSLQSILYPTFLLSLFTSIFSRPTSTVAPNIHTSMMDFERVVFGT</sequence>
<comment type="caution">
    <text evidence="2">The sequence shown here is derived from an EMBL/GenBank/DDBJ whole genome shotgun (WGS) entry which is preliminary data.</text>
</comment>
<feature type="transmembrane region" description="Helical" evidence="1">
    <location>
        <begin position="66"/>
        <end position="89"/>
    </location>
</feature>
<proteinExistence type="predicted"/>
<evidence type="ECO:0000313" key="3">
    <source>
        <dbReference type="Proteomes" id="UP000188320"/>
    </source>
</evidence>
<keyword evidence="3" id="KW-1185">Reference proteome</keyword>
<dbReference type="Proteomes" id="UP000188320">
    <property type="component" value="Unassembled WGS sequence"/>
</dbReference>
<keyword evidence="1" id="KW-0812">Transmembrane</keyword>
<name>A0A1R1PQK4_ZANCU</name>